<sequence precursor="true">MIKSAIIALLLTNTVLISLLSAQTPVQWDELPDSPLRETSSADDSLPMQGMPTQGMIEAPLFDPLPMEPIPLDSRTIDSIPSDLPIWSDSIDESSLSCDNGTCDQSDCNCNQAGGCGCNGCSSTVSCQWTPWQNLDFPPIPIDFERFMIGANFRSQRTRDRGIGYERVMFAPNVLDTAIQTPHVGFRYQLDYGLRTPDRAEYYWGQRDKAETGLNVQDVSVRLAVGNEKAMALTQYNMRSLDPEINANTTGFGDMVLGAQALLVDGKRTKIATIFRTYLATGPVKRGLGTGHTSLEYGLLARQCLRPETYLFAEIKYWMPIKGTDGIAGDVLSTGWGISTIAAESDVFAFLPTFEIRTLSFLFGGQNATSATNFESIDGETAIEFYPGARFVLGPESDLGLWELGCAAGFTAADKNWFDSRLVFEARLAF</sequence>
<reference evidence="2 3" key="1">
    <citation type="submission" date="2019-02" db="EMBL/GenBank/DDBJ databases">
        <title>Deep-cultivation of Planctomycetes and their phenomic and genomic characterization uncovers novel biology.</title>
        <authorList>
            <person name="Wiegand S."/>
            <person name="Jogler M."/>
            <person name="Boedeker C."/>
            <person name="Pinto D."/>
            <person name="Vollmers J."/>
            <person name="Rivas-Marin E."/>
            <person name="Kohn T."/>
            <person name="Peeters S.H."/>
            <person name="Heuer A."/>
            <person name="Rast P."/>
            <person name="Oberbeckmann S."/>
            <person name="Bunk B."/>
            <person name="Jeske O."/>
            <person name="Meyerdierks A."/>
            <person name="Storesund J.E."/>
            <person name="Kallscheuer N."/>
            <person name="Luecker S."/>
            <person name="Lage O.M."/>
            <person name="Pohl T."/>
            <person name="Merkel B.J."/>
            <person name="Hornburger P."/>
            <person name="Mueller R.-W."/>
            <person name="Bruemmer F."/>
            <person name="Labrenz M."/>
            <person name="Spormann A.M."/>
            <person name="Op Den Camp H."/>
            <person name="Overmann J."/>
            <person name="Amann R."/>
            <person name="Jetten M.S.M."/>
            <person name="Mascher T."/>
            <person name="Medema M.H."/>
            <person name="Devos D.P."/>
            <person name="Kaster A.-K."/>
            <person name="Ovreas L."/>
            <person name="Rohde M."/>
            <person name="Galperin M.Y."/>
            <person name="Jogler C."/>
        </authorList>
    </citation>
    <scope>NUCLEOTIDE SEQUENCE [LARGE SCALE GENOMIC DNA]</scope>
    <source>
        <strain evidence="2 3">Poly59</strain>
    </source>
</reference>
<evidence type="ECO:0000313" key="2">
    <source>
        <dbReference type="EMBL" id="TWU56296.1"/>
    </source>
</evidence>
<feature type="signal peptide" evidence="1">
    <location>
        <begin position="1"/>
        <end position="22"/>
    </location>
</feature>
<evidence type="ECO:0000256" key="1">
    <source>
        <dbReference type="SAM" id="SignalP"/>
    </source>
</evidence>
<keyword evidence="1" id="KW-0732">Signal</keyword>
<feature type="chain" id="PRO_5022996707" evidence="1">
    <location>
        <begin position="23"/>
        <end position="430"/>
    </location>
</feature>
<dbReference type="EMBL" id="SJPX01000002">
    <property type="protein sequence ID" value="TWU56296.1"/>
    <property type="molecule type" value="Genomic_DNA"/>
</dbReference>
<keyword evidence="3" id="KW-1185">Reference proteome</keyword>
<comment type="caution">
    <text evidence="2">The sequence shown here is derived from an EMBL/GenBank/DDBJ whole genome shotgun (WGS) entry which is preliminary data.</text>
</comment>
<evidence type="ECO:0000313" key="3">
    <source>
        <dbReference type="Proteomes" id="UP000317977"/>
    </source>
</evidence>
<organism evidence="2 3">
    <name type="scientific">Rubripirellula reticaptiva</name>
    <dbReference type="NCBI Taxonomy" id="2528013"/>
    <lineage>
        <taxon>Bacteria</taxon>
        <taxon>Pseudomonadati</taxon>
        <taxon>Planctomycetota</taxon>
        <taxon>Planctomycetia</taxon>
        <taxon>Pirellulales</taxon>
        <taxon>Pirellulaceae</taxon>
        <taxon>Rubripirellula</taxon>
    </lineage>
</organism>
<protein>
    <submittedName>
        <fullName evidence="2">Uncharacterized protein</fullName>
    </submittedName>
</protein>
<dbReference type="OrthoDB" id="263621at2"/>
<dbReference type="Proteomes" id="UP000317977">
    <property type="component" value="Unassembled WGS sequence"/>
</dbReference>
<proteinExistence type="predicted"/>
<name>A0A5C6F863_9BACT</name>
<dbReference type="AlphaFoldDB" id="A0A5C6F863"/>
<accession>A0A5C6F863</accession>
<gene>
    <name evidence="2" type="ORF">Poly59_26000</name>
</gene>
<dbReference type="RefSeq" id="WP_146534308.1">
    <property type="nucleotide sequence ID" value="NZ_SJPX01000002.1"/>
</dbReference>